<keyword evidence="10" id="KW-0238">DNA-binding</keyword>
<dbReference type="PANTHER" id="PTHR42648">
    <property type="entry name" value="TRANSPOSASE, PUTATIVE-RELATED"/>
    <property type="match status" value="1"/>
</dbReference>
<dbReference type="GO" id="GO:0004519">
    <property type="term" value="F:endonuclease activity"/>
    <property type="evidence" value="ECO:0007669"/>
    <property type="project" value="UniProtKB-KW"/>
</dbReference>
<dbReference type="InterPro" id="IPR057670">
    <property type="entry name" value="SH3_retrovirus"/>
</dbReference>
<accession>A0A1S9RL54</accession>
<evidence type="ECO:0000256" key="4">
    <source>
        <dbReference type="ARBA" id="ARBA00022759"/>
    </source>
</evidence>
<dbReference type="Pfam" id="PF25597">
    <property type="entry name" value="SH3_retrovirus"/>
    <property type="match status" value="1"/>
</dbReference>
<dbReference type="GO" id="GO:0016787">
    <property type="term" value="F:hydrolase activity"/>
    <property type="evidence" value="ECO:0007669"/>
    <property type="project" value="UniProtKB-KW"/>
</dbReference>
<dbReference type="InterPro" id="IPR039537">
    <property type="entry name" value="Retrotran_Ty1/copia-like"/>
</dbReference>
<keyword evidence="3" id="KW-0479">Metal-binding</keyword>
<evidence type="ECO:0000256" key="1">
    <source>
        <dbReference type="ARBA" id="ARBA00022695"/>
    </source>
</evidence>
<name>A0A1S9RL54_PENBI</name>
<dbReference type="Gene3D" id="3.30.420.10">
    <property type="entry name" value="Ribonuclease H-like superfamily/Ribonuclease H"/>
    <property type="match status" value="1"/>
</dbReference>
<feature type="region of interest" description="Disordered" evidence="12">
    <location>
        <begin position="1"/>
        <end position="22"/>
    </location>
</feature>
<keyword evidence="1" id="KW-0548">Nucleotidyltransferase</keyword>
<feature type="region of interest" description="Disordered" evidence="12">
    <location>
        <begin position="410"/>
        <end position="481"/>
    </location>
</feature>
<dbReference type="GO" id="GO:0003887">
    <property type="term" value="F:DNA-directed DNA polymerase activity"/>
    <property type="evidence" value="ECO:0007669"/>
    <property type="project" value="UniProtKB-KW"/>
</dbReference>
<feature type="compositionally biased region" description="Basic and acidic residues" evidence="12">
    <location>
        <begin position="452"/>
        <end position="465"/>
    </location>
</feature>
<sequence>MKKAAEMIDGIEISEDKEPSEAPEGDLCKVCKLSSAPKQISRRPISQTFGRYGRIHWDLVQFPPTYNRYQWITHFYVEGIRFHWLYTHEARSQCRDGVRRFIALVKNWWNLPIKAFHYNNEPAANLEIEAVLANLSIVISHSIAYHPEQNGSAERSGGVILRMARHLQIEGQLPSLLWPETDENRWIVPWDEARREFGGQRMKKANLANLRVYGSLTYCRIRQIPKLNKLYPRAEIGFLVGYVASNVWKVWFPARGKIEAVRDAQFDESQKWRPKYMGIICKEIGIQQPTEPAETIMPADTTRNSQDDRNEDIQQIVKDFANPQGVDEQAVEQADRAIKVVESQQIPHTPEPENNEIETELDPASTFPAENTLPGSFPAEESPVMPLSPPEEHDTNQFGPAVAQGVDEQAISEFPTLEACEEEDQPSAPNHPQEDLINPQRDNDLSLSDSEQQLHAELHTRRSDGIDPANIVKGRRTRRTREDPNYIAYATVHEDEEDPPELLRIFAAALYTEKPI</sequence>
<evidence type="ECO:0000256" key="5">
    <source>
        <dbReference type="ARBA" id="ARBA00022801"/>
    </source>
</evidence>
<dbReference type="PANTHER" id="PTHR42648:SF11">
    <property type="entry name" value="TRANSPOSON TY4-P GAG-POL POLYPROTEIN"/>
    <property type="match status" value="1"/>
</dbReference>
<evidence type="ECO:0000256" key="10">
    <source>
        <dbReference type="ARBA" id="ARBA00023125"/>
    </source>
</evidence>
<protein>
    <recommendedName>
        <fullName evidence="13">Retroviral polymerase SH3-like domain-containing protein</fullName>
    </recommendedName>
</protein>
<dbReference type="GO" id="GO:0046872">
    <property type="term" value="F:metal ion binding"/>
    <property type="evidence" value="ECO:0007669"/>
    <property type="project" value="UniProtKB-KW"/>
</dbReference>
<dbReference type="InterPro" id="IPR036397">
    <property type="entry name" value="RNaseH_sf"/>
</dbReference>
<keyword evidence="7" id="KW-0229">DNA integration</keyword>
<dbReference type="InterPro" id="IPR012337">
    <property type="entry name" value="RNaseH-like_sf"/>
</dbReference>
<gene>
    <name evidence="14" type="ORF">PEBR_22534</name>
</gene>
<evidence type="ECO:0000256" key="11">
    <source>
        <dbReference type="ARBA" id="ARBA00023172"/>
    </source>
</evidence>
<proteinExistence type="predicted"/>
<evidence type="ECO:0000256" key="3">
    <source>
        <dbReference type="ARBA" id="ARBA00022723"/>
    </source>
</evidence>
<feature type="region of interest" description="Disordered" evidence="12">
    <location>
        <begin position="365"/>
        <end position="398"/>
    </location>
</feature>
<evidence type="ECO:0000313" key="14">
    <source>
        <dbReference type="EMBL" id="OOQ86237.1"/>
    </source>
</evidence>
<dbReference type="EMBL" id="LJBN01000148">
    <property type="protein sequence ID" value="OOQ86237.1"/>
    <property type="molecule type" value="Genomic_DNA"/>
</dbReference>
<keyword evidence="11" id="KW-0233">DNA recombination</keyword>
<keyword evidence="9" id="KW-0808">Transferase</keyword>
<evidence type="ECO:0000256" key="2">
    <source>
        <dbReference type="ARBA" id="ARBA00022722"/>
    </source>
</evidence>
<evidence type="ECO:0000256" key="12">
    <source>
        <dbReference type="SAM" id="MobiDB-lite"/>
    </source>
</evidence>
<feature type="domain" description="Retroviral polymerase SH3-like" evidence="13">
    <location>
        <begin position="224"/>
        <end position="275"/>
    </location>
</feature>
<dbReference type="GO" id="GO:0006310">
    <property type="term" value="P:DNA recombination"/>
    <property type="evidence" value="ECO:0007669"/>
    <property type="project" value="UniProtKB-KW"/>
</dbReference>
<dbReference type="SUPFAM" id="SSF53098">
    <property type="entry name" value="Ribonuclease H-like"/>
    <property type="match status" value="1"/>
</dbReference>
<evidence type="ECO:0000256" key="7">
    <source>
        <dbReference type="ARBA" id="ARBA00022908"/>
    </source>
</evidence>
<evidence type="ECO:0000256" key="8">
    <source>
        <dbReference type="ARBA" id="ARBA00022918"/>
    </source>
</evidence>
<keyword evidence="9" id="KW-0239">DNA-directed DNA polymerase</keyword>
<keyword evidence="8" id="KW-0695">RNA-directed DNA polymerase</keyword>
<comment type="caution">
    <text evidence="14">The sequence shown here is derived from an EMBL/GenBank/DDBJ whole genome shotgun (WGS) entry which is preliminary data.</text>
</comment>
<dbReference type="GO" id="GO:0003964">
    <property type="term" value="F:RNA-directed DNA polymerase activity"/>
    <property type="evidence" value="ECO:0007669"/>
    <property type="project" value="UniProtKB-KW"/>
</dbReference>
<evidence type="ECO:0000313" key="15">
    <source>
        <dbReference type="Proteomes" id="UP000190744"/>
    </source>
</evidence>
<keyword evidence="6" id="KW-0460">Magnesium</keyword>
<evidence type="ECO:0000259" key="13">
    <source>
        <dbReference type="Pfam" id="PF25597"/>
    </source>
</evidence>
<evidence type="ECO:0000256" key="9">
    <source>
        <dbReference type="ARBA" id="ARBA00022932"/>
    </source>
</evidence>
<dbReference type="GO" id="GO:0015074">
    <property type="term" value="P:DNA integration"/>
    <property type="evidence" value="ECO:0007669"/>
    <property type="project" value="UniProtKB-KW"/>
</dbReference>
<reference evidence="15" key="1">
    <citation type="submission" date="2015-09" db="EMBL/GenBank/DDBJ databases">
        <authorList>
            <person name="Fill T.P."/>
            <person name="Baretta J.F."/>
            <person name="de Almeida L.G."/>
            <person name="Rocha M."/>
            <person name="de Souza D.H."/>
            <person name="Malavazi I."/>
            <person name="Cerdeira L.T."/>
            <person name="Hong H."/>
            <person name="Samborskyy M."/>
            <person name="de Vasconcelos A.T."/>
            <person name="Leadlay P."/>
            <person name="Rodrigues-Filho E."/>
        </authorList>
    </citation>
    <scope>NUCLEOTIDE SEQUENCE [LARGE SCALE GENOMIC DNA]</scope>
    <source>
        <strain evidence="15">LaBioMMi 136</strain>
    </source>
</reference>
<dbReference type="GO" id="GO:0003677">
    <property type="term" value="F:DNA binding"/>
    <property type="evidence" value="ECO:0007669"/>
    <property type="project" value="UniProtKB-KW"/>
</dbReference>
<keyword evidence="5" id="KW-0378">Hydrolase</keyword>
<dbReference type="Proteomes" id="UP000190744">
    <property type="component" value="Unassembled WGS sequence"/>
</dbReference>
<dbReference type="AlphaFoldDB" id="A0A1S9RL54"/>
<organism evidence="14 15">
    <name type="scientific">Penicillium brasilianum</name>
    <dbReference type="NCBI Taxonomy" id="104259"/>
    <lineage>
        <taxon>Eukaryota</taxon>
        <taxon>Fungi</taxon>
        <taxon>Dikarya</taxon>
        <taxon>Ascomycota</taxon>
        <taxon>Pezizomycotina</taxon>
        <taxon>Eurotiomycetes</taxon>
        <taxon>Eurotiomycetidae</taxon>
        <taxon>Eurotiales</taxon>
        <taxon>Aspergillaceae</taxon>
        <taxon>Penicillium</taxon>
    </lineage>
</organism>
<keyword evidence="4" id="KW-0255">Endonuclease</keyword>
<keyword evidence="2" id="KW-0540">Nuclease</keyword>
<evidence type="ECO:0000256" key="6">
    <source>
        <dbReference type="ARBA" id="ARBA00022842"/>
    </source>
</evidence>